<evidence type="ECO:0000313" key="2">
    <source>
        <dbReference type="Proteomes" id="UP000002774"/>
    </source>
</evidence>
<dbReference type="AlphaFoldDB" id="H1Y6A2"/>
<evidence type="ECO:0000313" key="1">
    <source>
        <dbReference type="EMBL" id="EHQ24850.1"/>
    </source>
</evidence>
<dbReference type="EMBL" id="CM001403">
    <property type="protein sequence ID" value="EHQ24850.1"/>
    <property type="molecule type" value="Genomic_DNA"/>
</dbReference>
<organism evidence="1 2">
    <name type="scientific">Mucilaginibacter paludis DSM 18603</name>
    <dbReference type="NCBI Taxonomy" id="714943"/>
    <lineage>
        <taxon>Bacteria</taxon>
        <taxon>Pseudomonadati</taxon>
        <taxon>Bacteroidota</taxon>
        <taxon>Sphingobacteriia</taxon>
        <taxon>Sphingobacteriales</taxon>
        <taxon>Sphingobacteriaceae</taxon>
        <taxon>Mucilaginibacter</taxon>
    </lineage>
</organism>
<reference evidence="1" key="1">
    <citation type="submission" date="2011-09" db="EMBL/GenBank/DDBJ databases">
        <title>The permanent draft genome of Mucilaginibacter paludis DSM 18603.</title>
        <authorList>
            <consortium name="US DOE Joint Genome Institute (JGI-PGF)"/>
            <person name="Lucas S."/>
            <person name="Han J."/>
            <person name="Lapidus A."/>
            <person name="Bruce D."/>
            <person name="Goodwin L."/>
            <person name="Pitluck S."/>
            <person name="Peters L."/>
            <person name="Kyrpides N."/>
            <person name="Mavromatis K."/>
            <person name="Ivanova N."/>
            <person name="Mikhailova N."/>
            <person name="Held B."/>
            <person name="Detter J.C."/>
            <person name="Tapia R."/>
            <person name="Han C."/>
            <person name="Land M."/>
            <person name="Hauser L."/>
            <person name="Markowitz V."/>
            <person name="Cheng J.-F."/>
            <person name="Hugenholtz P."/>
            <person name="Woyke T."/>
            <person name="Wu D."/>
            <person name="Tindall B."/>
            <person name="Brambilla E."/>
            <person name="Klenk H.-P."/>
            <person name="Eisen J.A."/>
        </authorList>
    </citation>
    <scope>NUCLEOTIDE SEQUENCE [LARGE SCALE GENOMIC DNA]</scope>
    <source>
        <strain evidence="1">DSM 18603</strain>
    </source>
</reference>
<accession>H1Y6A2</accession>
<protein>
    <submittedName>
        <fullName evidence="1">Uncharacterized protein</fullName>
    </submittedName>
</protein>
<name>H1Y6A2_9SPHI</name>
<dbReference type="Proteomes" id="UP000002774">
    <property type="component" value="Chromosome"/>
</dbReference>
<sequence length="91" mass="10490">MDEETFLFDSKKEGLAKVILAIIRYAKVNQNLSQEAYNKEINRKLKLPKYNSDRLLCYSLIQRVFLQAGDASTFHTKDAIYPGKIVEYLAS</sequence>
<keyword evidence="2" id="KW-1185">Reference proteome</keyword>
<dbReference type="RefSeq" id="WP_008504435.1">
    <property type="nucleotide sequence ID" value="NZ_CM001403.1"/>
</dbReference>
<gene>
    <name evidence="1" type="ORF">Mucpa_0664</name>
</gene>
<proteinExistence type="predicted"/>
<dbReference type="HOGENOM" id="CLU_2423710_0_0_10"/>